<dbReference type="CDD" id="cd00118">
    <property type="entry name" value="LysM"/>
    <property type="match status" value="1"/>
</dbReference>
<dbReference type="PANTHER" id="PTHR37423">
    <property type="entry name" value="SOLUBLE LYTIC MUREIN TRANSGLYCOSYLASE-RELATED"/>
    <property type="match status" value="1"/>
</dbReference>
<dbReference type="SUPFAM" id="SSF53955">
    <property type="entry name" value="Lysozyme-like"/>
    <property type="match status" value="1"/>
</dbReference>
<evidence type="ECO:0000256" key="1">
    <source>
        <dbReference type="ARBA" id="ARBA00007734"/>
    </source>
</evidence>
<accession>A0A940YDS9</accession>
<dbReference type="GO" id="GO:0016020">
    <property type="term" value="C:membrane"/>
    <property type="evidence" value="ECO:0007669"/>
    <property type="project" value="InterPro"/>
</dbReference>
<dbReference type="GO" id="GO:0000270">
    <property type="term" value="P:peptidoglycan metabolic process"/>
    <property type="evidence" value="ECO:0007669"/>
    <property type="project" value="InterPro"/>
</dbReference>
<dbReference type="PROSITE" id="PS00922">
    <property type="entry name" value="TRANSGLYCOSYLASE"/>
    <property type="match status" value="1"/>
</dbReference>
<dbReference type="PANTHER" id="PTHR37423:SF2">
    <property type="entry name" value="MEMBRANE-BOUND LYTIC MUREIN TRANSGLYCOSYLASE C"/>
    <property type="match status" value="1"/>
</dbReference>
<dbReference type="InterPro" id="IPR000189">
    <property type="entry name" value="Transglyc_AS"/>
</dbReference>
<evidence type="ECO:0000259" key="4">
    <source>
        <dbReference type="Pfam" id="PF01464"/>
    </source>
</evidence>
<keyword evidence="3" id="KW-0732">Signal</keyword>
<protein>
    <submittedName>
        <fullName evidence="6">Transglycosylase SLT domain-containing protein</fullName>
    </submittedName>
</protein>
<dbReference type="Pfam" id="PF01476">
    <property type="entry name" value="LysM"/>
    <property type="match status" value="2"/>
</dbReference>
<dbReference type="InterPro" id="IPR036779">
    <property type="entry name" value="LysM_dom_sf"/>
</dbReference>
<evidence type="ECO:0000313" key="7">
    <source>
        <dbReference type="Proteomes" id="UP000676246"/>
    </source>
</evidence>
<feature type="chain" id="PRO_5037566976" evidence="3">
    <location>
        <begin position="20"/>
        <end position="533"/>
    </location>
</feature>
<dbReference type="InterPro" id="IPR008258">
    <property type="entry name" value="Transglycosylase_SLT_dom_1"/>
</dbReference>
<sequence length="533" mass="58189">MTLHRLLPTLLGCCIALLAAGCATPSAGVTGPVVRPVAPSPEPPPRLTLQPPGSAMVLDATPASPPGTTPVAAEASPVRAAEEPATGPIVDPVHPDRVLDINDSAARSDLWGRVRKGFAMPDLSDDWVRRAEQHYGGKPDYMRRMTERGGRYLFHIVEEVERRGMPSELALLPFVESAFNPQALSTARASGMWQFMPMTGKDYALKQNIFRDDRRDVLASTRAALDYLSRLNNMFGDWHLALAAYNWGEGNVQRAIARNQKAGLPTDYSSLRMPDETRYYVPKLQAIKNLIAAPDNYGLALPELKNHPYFVSVPIQRDIDVDLAARLAGISVEEFRQLNPQMNKPVILAAGTEQVLLPFDNAGRFVGNLKAHRGPLASWTAWVAPKTLRPADAARQVGMSESELRDINRIPPRMLVKAGSTLLVPRTAGRNADVSEHLADNATIALAPDLPPMRRLTLRAGKRGDSVASVAQRYRTSAAMVAQWNKVSTNAVFKPGSTYIVMVPQATKRAAPGARQKAPATTRRPAAPTRTRR</sequence>
<comment type="similarity">
    <text evidence="1">Belongs to the transglycosylase Slt family.</text>
</comment>
<dbReference type="Gene3D" id="1.10.530.10">
    <property type="match status" value="1"/>
</dbReference>
<feature type="compositionally biased region" description="Low complexity" evidence="2">
    <location>
        <begin position="518"/>
        <end position="533"/>
    </location>
</feature>
<dbReference type="RefSeq" id="WP_210854287.1">
    <property type="nucleotide sequence ID" value="NZ_JAGQDD010000008.1"/>
</dbReference>
<evidence type="ECO:0000256" key="3">
    <source>
        <dbReference type="SAM" id="SignalP"/>
    </source>
</evidence>
<dbReference type="EMBL" id="JAGQDD010000008">
    <property type="protein sequence ID" value="MBQ0931301.1"/>
    <property type="molecule type" value="Genomic_DNA"/>
</dbReference>
<dbReference type="InterPro" id="IPR023346">
    <property type="entry name" value="Lysozyme-like_dom_sf"/>
</dbReference>
<dbReference type="PROSITE" id="PS51257">
    <property type="entry name" value="PROKAR_LIPOPROTEIN"/>
    <property type="match status" value="1"/>
</dbReference>
<feature type="region of interest" description="Disordered" evidence="2">
    <location>
        <begin position="34"/>
        <end position="72"/>
    </location>
</feature>
<evidence type="ECO:0000259" key="5">
    <source>
        <dbReference type="Pfam" id="PF01476"/>
    </source>
</evidence>
<dbReference type="Pfam" id="PF01464">
    <property type="entry name" value="SLT"/>
    <property type="match status" value="1"/>
</dbReference>
<organism evidence="6 7">
    <name type="scientific">Ideonella alba</name>
    <dbReference type="NCBI Taxonomy" id="2824118"/>
    <lineage>
        <taxon>Bacteria</taxon>
        <taxon>Pseudomonadati</taxon>
        <taxon>Pseudomonadota</taxon>
        <taxon>Betaproteobacteria</taxon>
        <taxon>Burkholderiales</taxon>
        <taxon>Sphaerotilaceae</taxon>
        <taxon>Ideonella</taxon>
    </lineage>
</organism>
<reference evidence="6 7" key="1">
    <citation type="submission" date="2021-04" db="EMBL/GenBank/DDBJ databases">
        <title>The genome sequence of Ideonella sp. 3Y2.</title>
        <authorList>
            <person name="Liu Y."/>
        </authorList>
    </citation>
    <scope>NUCLEOTIDE SEQUENCE [LARGE SCALE GENOMIC DNA]</scope>
    <source>
        <strain evidence="6 7">3Y2</strain>
    </source>
</reference>
<dbReference type="InterPro" id="IPR018392">
    <property type="entry name" value="LysM"/>
</dbReference>
<feature type="signal peptide" evidence="3">
    <location>
        <begin position="1"/>
        <end position="19"/>
    </location>
</feature>
<feature type="domain" description="LysM" evidence="5">
    <location>
        <begin position="394"/>
        <end position="425"/>
    </location>
</feature>
<proteinExistence type="inferred from homology"/>
<dbReference type="Gene3D" id="3.10.350.10">
    <property type="entry name" value="LysM domain"/>
    <property type="match status" value="1"/>
</dbReference>
<keyword evidence="7" id="KW-1185">Reference proteome</keyword>
<dbReference type="AlphaFoldDB" id="A0A940YDS9"/>
<name>A0A940YDS9_9BURK</name>
<evidence type="ECO:0000313" key="6">
    <source>
        <dbReference type="EMBL" id="MBQ0931301.1"/>
    </source>
</evidence>
<dbReference type="CDD" id="cd16894">
    <property type="entry name" value="MltD-like"/>
    <property type="match status" value="1"/>
</dbReference>
<gene>
    <name evidence="6" type="ORF">KAK03_12470</name>
</gene>
<dbReference type="Proteomes" id="UP000676246">
    <property type="component" value="Unassembled WGS sequence"/>
</dbReference>
<dbReference type="GO" id="GO:0008933">
    <property type="term" value="F:peptidoglycan lytic transglycosylase activity"/>
    <property type="evidence" value="ECO:0007669"/>
    <property type="project" value="InterPro"/>
</dbReference>
<feature type="region of interest" description="Disordered" evidence="2">
    <location>
        <begin position="509"/>
        <end position="533"/>
    </location>
</feature>
<feature type="domain" description="LysM" evidence="5">
    <location>
        <begin position="462"/>
        <end position="493"/>
    </location>
</feature>
<evidence type="ECO:0000256" key="2">
    <source>
        <dbReference type="SAM" id="MobiDB-lite"/>
    </source>
</evidence>
<feature type="domain" description="Transglycosylase SLT" evidence="4">
    <location>
        <begin position="161"/>
        <end position="261"/>
    </location>
</feature>
<comment type="caution">
    <text evidence="6">The sequence shown here is derived from an EMBL/GenBank/DDBJ whole genome shotgun (WGS) entry which is preliminary data.</text>
</comment>